<gene>
    <name evidence="6" type="primary">Aste57867_6</name>
    <name evidence="5" type="ORF">As57867_000006</name>
    <name evidence="6" type="ORF">ASTE57867_6</name>
</gene>
<dbReference type="SUPFAM" id="SSF56112">
    <property type="entry name" value="Protein kinase-like (PK-like)"/>
    <property type="match status" value="1"/>
</dbReference>
<protein>
    <submittedName>
        <fullName evidence="6">Aste57867_6 protein</fullName>
    </submittedName>
</protein>
<evidence type="ECO:0000313" key="6">
    <source>
        <dbReference type="EMBL" id="VFT77232.1"/>
    </source>
</evidence>
<keyword evidence="3" id="KW-0472">Membrane</keyword>
<dbReference type="Gene3D" id="3.80.10.10">
    <property type="entry name" value="Ribonuclease Inhibitor"/>
    <property type="match status" value="1"/>
</dbReference>
<dbReference type="EMBL" id="VJMH01000001">
    <property type="protein sequence ID" value="KAF0720811.1"/>
    <property type="molecule type" value="Genomic_DNA"/>
</dbReference>
<dbReference type="Pfam" id="PF07714">
    <property type="entry name" value="PK_Tyr_Ser-Thr"/>
    <property type="match status" value="1"/>
</dbReference>
<evidence type="ECO:0000313" key="5">
    <source>
        <dbReference type="EMBL" id="KAF0720811.1"/>
    </source>
</evidence>
<dbReference type="OrthoDB" id="62837at2759"/>
<dbReference type="SMART" id="SM00220">
    <property type="entry name" value="S_TKc"/>
    <property type="match status" value="1"/>
</dbReference>
<keyword evidence="1" id="KW-0433">Leucine-rich repeat</keyword>
<feature type="domain" description="Protein kinase" evidence="4">
    <location>
        <begin position="599"/>
        <end position="916"/>
    </location>
</feature>
<organism evidence="6 7">
    <name type="scientific">Aphanomyces stellatus</name>
    <dbReference type="NCBI Taxonomy" id="120398"/>
    <lineage>
        <taxon>Eukaryota</taxon>
        <taxon>Sar</taxon>
        <taxon>Stramenopiles</taxon>
        <taxon>Oomycota</taxon>
        <taxon>Saprolegniomycetes</taxon>
        <taxon>Saprolegniales</taxon>
        <taxon>Verrucalvaceae</taxon>
        <taxon>Aphanomyces</taxon>
    </lineage>
</organism>
<proteinExistence type="predicted"/>
<dbReference type="InterPro" id="IPR001611">
    <property type="entry name" value="Leu-rich_rpt"/>
</dbReference>
<dbReference type="GO" id="GO:0004674">
    <property type="term" value="F:protein serine/threonine kinase activity"/>
    <property type="evidence" value="ECO:0007669"/>
    <property type="project" value="TreeGrafter"/>
</dbReference>
<dbReference type="GO" id="GO:0005524">
    <property type="term" value="F:ATP binding"/>
    <property type="evidence" value="ECO:0007669"/>
    <property type="project" value="InterPro"/>
</dbReference>
<dbReference type="InterPro" id="IPR032675">
    <property type="entry name" value="LRR_dom_sf"/>
</dbReference>
<dbReference type="EMBL" id="CAADRA010000001">
    <property type="protein sequence ID" value="VFT77232.1"/>
    <property type="molecule type" value="Genomic_DNA"/>
</dbReference>
<dbReference type="PROSITE" id="PS51450">
    <property type="entry name" value="LRR"/>
    <property type="match status" value="2"/>
</dbReference>
<evidence type="ECO:0000256" key="3">
    <source>
        <dbReference type="SAM" id="Phobius"/>
    </source>
</evidence>
<keyword evidence="3" id="KW-1133">Transmembrane helix</keyword>
<evidence type="ECO:0000256" key="2">
    <source>
        <dbReference type="ARBA" id="ARBA00022737"/>
    </source>
</evidence>
<dbReference type="InterPro" id="IPR051681">
    <property type="entry name" value="Ser/Thr_Kinases-Pseudokinases"/>
</dbReference>
<dbReference type="SUPFAM" id="SSF52058">
    <property type="entry name" value="L domain-like"/>
    <property type="match status" value="1"/>
</dbReference>
<dbReference type="PROSITE" id="PS00108">
    <property type="entry name" value="PROTEIN_KINASE_ST"/>
    <property type="match status" value="1"/>
</dbReference>
<keyword evidence="3" id="KW-0812">Transmembrane</keyword>
<reference evidence="5" key="2">
    <citation type="submission" date="2019-06" db="EMBL/GenBank/DDBJ databases">
        <title>Genomics analysis of Aphanomyces spp. identifies a new class of oomycete effector associated with host adaptation.</title>
        <authorList>
            <person name="Gaulin E."/>
        </authorList>
    </citation>
    <scope>NUCLEOTIDE SEQUENCE</scope>
    <source>
        <strain evidence="5">CBS 578.67</strain>
    </source>
</reference>
<evidence type="ECO:0000313" key="7">
    <source>
        <dbReference type="Proteomes" id="UP000332933"/>
    </source>
</evidence>
<keyword evidence="2" id="KW-0677">Repeat</keyword>
<dbReference type="InterPro" id="IPR011009">
    <property type="entry name" value="Kinase-like_dom_sf"/>
</dbReference>
<dbReference type="PROSITE" id="PS50011">
    <property type="entry name" value="PROTEIN_KINASE_DOM"/>
    <property type="match status" value="1"/>
</dbReference>
<reference evidence="6 7" key="1">
    <citation type="submission" date="2019-03" db="EMBL/GenBank/DDBJ databases">
        <authorList>
            <person name="Gaulin E."/>
            <person name="Dumas B."/>
        </authorList>
    </citation>
    <scope>NUCLEOTIDE SEQUENCE [LARGE SCALE GENOMIC DNA]</scope>
    <source>
        <strain evidence="6">CBS 568.67</strain>
    </source>
</reference>
<dbReference type="PANTHER" id="PTHR44329:SF214">
    <property type="entry name" value="PROTEIN KINASE DOMAIN-CONTAINING PROTEIN"/>
    <property type="match status" value="1"/>
</dbReference>
<sequence>MQENNLGRDDGLPTTGAHLSSFSSATTTLTFSLAVPVVSVLAKVAANKTLSSKRNNASFSLVATLPTSPRTCRHSSDMLSLWFFTTSVLLASMNTNPNAQFHRPFAYPELFATANWSPVLGTTTNVALTRPYTTYIAPCPGVNLTFPPEYPAMSPNGDRACILTSTPGKAYRGGLELFNPANAQVGLVHKMVGTGVLKVSHVESLPSWADTIIFVNLGVETLGNDLQSATKVTTLVVVQSNIRDIGNVLFPTQLTSLNVARNQIVSVATLSAPNLKYLDLSFNNLTSIKNTVFPTTLRQLYLFNNPNMSVHKATFPPNLQTLHMHNCGLTSASTATWSPMLDELILANNRISSIGNTSFPPALTSLYVVVSFVRSRSSLRSHLGNNLLTQVRANFPSTLQYLYLGGNNITALYANQSQFDLLSGLLNANKTSLACGAATSEAYPGDCEIVLSTTTTNLTCQGHIATKMLWGIFPVCIVPNDAPLRQWDGSGDGRWKNWTTAPPIGSWKGGHDGKPYFPFMLVGALLVSVLLLLGGYYAYRHWKKKKDTKWYNEMTTKDKLGNGLGGGDGGGGLTEHFDIVNDIRNDTAFAVFRIPANHIERGDLVARGGYGLVYVATLRTVGKAPTQVAMKQMLPEKTSDMAAIEEFMDEIRVSARLYHPKIVRFIGLSWTNLANLSMINEYMERGDLWSLLEVNRTQRRIDWNVNPHFRVDFARPMATTTTWLSNTSSSHKQAGWQYAGVTDPNTGLSKFSILLDIAQALQYLHTPEINLIHRDIKAKNVLLHDAGTAKLTDFGTSRETIEDQTMTAEIGTVPWIAPEVLMGVRYSAKADIYSFGVLMSEIDLCIVPYSDLKMIVPTAGVSVAMAKARISMMVVSGELRPSFSKGCPQAMIEIAQRCLAFNPLDRPSADELVSWFLQFNE</sequence>
<evidence type="ECO:0000256" key="1">
    <source>
        <dbReference type="ARBA" id="ARBA00022614"/>
    </source>
</evidence>
<dbReference type="InterPro" id="IPR000719">
    <property type="entry name" value="Prot_kinase_dom"/>
</dbReference>
<dbReference type="AlphaFoldDB" id="A0A485K6F2"/>
<dbReference type="InterPro" id="IPR001245">
    <property type="entry name" value="Ser-Thr/Tyr_kinase_cat_dom"/>
</dbReference>
<dbReference type="Pfam" id="PF13516">
    <property type="entry name" value="LRR_6"/>
    <property type="match status" value="1"/>
</dbReference>
<evidence type="ECO:0000259" key="4">
    <source>
        <dbReference type="PROSITE" id="PS50011"/>
    </source>
</evidence>
<dbReference type="Proteomes" id="UP000332933">
    <property type="component" value="Unassembled WGS sequence"/>
</dbReference>
<dbReference type="PANTHER" id="PTHR44329">
    <property type="entry name" value="SERINE/THREONINE-PROTEIN KINASE TNNI3K-RELATED"/>
    <property type="match status" value="1"/>
</dbReference>
<dbReference type="InterPro" id="IPR008271">
    <property type="entry name" value="Ser/Thr_kinase_AS"/>
</dbReference>
<feature type="transmembrane region" description="Helical" evidence="3">
    <location>
        <begin position="516"/>
        <end position="539"/>
    </location>
</feature>
<accession>A0A485K6F2</accession>
<keyword evidence="7" id="KW-1185">Reference proteome</keyword>
<dbReference type="Gene3D" id="1.10.510.10">
    <property type="entry name" value="Transferase(Phosphotransferase) domain 1"/>
    <property type="match status" value="2"/>
</dbReference>
<name>A0A485K6F2_9STRA</name>